<keyword evidence="6" id="KW-0411">Iron-sulfur</keyword>
<evidence type="ECO:0000313" key="8">
    <source>
        <dbReference type="Proteomes" id="UP000616769"/>
    </source>
</evidence>
<name>A0A131ZY12_SARSC</name>
<accession>A0A131ZY12</accession>
<dbReference type="GO" id="GO:0016226">
    <property type="term" value="P:iron-sulfur cluster assembly"/>
    <property type="evidence" value="ECO:0007669"/>
    <property type="project" value="InterPro"/>
</dbReference>
<dbReference type="InterPro" id="IPR027417">
    <property type="entry name" value="P-loop_NTPase"/>
</dbReference>
<gene>
    <name evidence="7" type="ORF">QR98_0020060</name>
</gene>
<evidence type="ECO:0000313" key="7">
    <source>
        <dbReference type="EMBL" id="KPM03573.1"/>
    </source>
</evidence>
<evidence type="ECO:0000256" key="6">
    <source>
        <dbReference type="ARBA" id="ARBA00023014"/>
    </source>
</evidence>
<keyword evidence="2" id="KW-0479">Metal-binding</keyword>
<dbReference type="Gene3D" id="3.40.50.300">
    <property type="entry name" value="P-loop containing nucleotide triphosphate hydrolases"/>
    <property type="match status" value="1"/>
</dbReference>
<keyword evidence="5" id="KW-0408">Iron</keyword>
<dbReference type="CDD" id="cd02037">
    <property type="entry name" value="Mrp_NBP35"/>
    <property type="match status" value="1"/>
</dbReference>
<dbReference type="GO" id="GO:0005829">
    <property type="term" value="C:cytosol"/>
    <property type="evidence" value="ECO:0007669"/>
    <property type="project" value="TreeGrafter"/>
</dbReference>
<keyword evidence="4" id="KW-0067">ATP-binding</keyword>
<dbReference type="GO" id="GO:0046872">
    <property type="term" value="F:metal ion binding"/>
    <property type="evidence" value="ECO:0007669"/>
    <property type="project" value="UniProtKB-KW"/>
</dbReference>
<evidence type="ECO:0000256" key="5">
    <source>
        <dbReference type="ARBA" id="ARBA00023004"/>
    </source>
</evidence>
<dbReference type="InterPro" id="IPR033756">
    <property type="entry name" value="YlxH/NBP35"/>
</dbReference>
<sequence length="284" mass="31554">MAIHNIKNVILVLSGKGGVGKSTFACQLALSLQKSHLKIGLLDIDICGPSIPKMMNLYDQVVCQGENGQVTRFSFYHNVLNFFYVRWVPIEYIKEGEIPLKVMSIGFLLENKDSAVIWRGPRKNAMINQFLIDVDWGDLDCLVIDTPPGTSDEHISIAECLKANQNHITAILITTPQQVAVGAVRREITFCQKVGIEIFGLVENMSGFKCQHCSHYSKVFATGGGKSLAEHAQIEFLFSLPIESNLSKCADNGIDFIEKYPNSETSKAMETLANNICKKLKLRN</sequence>
<dbReference type="PANTHER" id="PTHR23264">
    <property type="entry name" value="NUCLEOTIDE-BINDING PROTEIN NBP35 YEAST -RELATED"/>
    <property type="match status" value="1"/>
</dbReference>
<keyword evidence="1" id="KW-0004">4Fe-4S</keyword>
<protein>
    <submittedName>
        <fullName evidence="7">Cytosolic Fe-S cluster assembly factor NUBP2-like protein</fullName>
    </submittedName>
</protein>
<dbReference type="FunFam" id="3.40.50.300:FF:001119">
    <property type="entry name" value="Iron-sulfur cluster carrier protein"/>
    <property type="match status" value="1"/>
</dbReference>
<dbReference type="OrthoDB" id="1741334at2759"/>
<dbReference type="HAMAP" id="MF_02040">
    <property type="entry name" value="Mrp_NBP35"/>
    <property type="match status" value="1"/>
</dbReference>
<organism evidence="7 8">
    <name type="scientific">Sarcoptes scabiei</name>
    <name type="common">Itch mite</name>
    <name type="synonym">Acarus scabiei</name>
    <dbReference type="NCBI Taxonomy" id="52283"/>
    <lineage>
        <taxon>Eukaryota</taxon>
        <taxon>Metazoa</taxon>
        <taxon>Ecdysozoa</taxon>
        <taxon>Arthropoda</taxon>
        <taxon>Chelicerata</taxon>
        <taxon>Arachnida</taxon>
        <taxon>Acari</taxon>
        <taxon>Acariformes</taxon>
        <taxon>Sarcoptiformes</taxon>
        <taxon>Astigmata</taxon>
        <taxon>Psoroptidia</taxon>
        <taxon>Sarcoptoidea</taxon>
        <taxon>Sarcoptidae</taxon>
        <taxon>Sarcoptinae</taxon>
        <taxon>Sarcoptes</taxon>
    </lineage>
</organism>
<dbReference type="GO" id="GO:0005524">
    <property type="term" value="F:ATP binding"/>
    <property type="evidence" value="ECO:0007669"/>
    <property type="project" value="UniProtKB-KW"/>
</dbReference>
<reference evidence="7 8" key="1">
    <citation type="journal article" date="2015" name="Parasit. Vectors">
        <title>Draft genome of the scabies mite.</title>
        <authorList>
            <person name="Rider S.D.Jr."/>
            <person name="Morgan M.S."/>
            <person name="Arlian L.G."/>
        </authorList>
    </citation>
    <scope>NUCLEOTIDE SEQUENCE [LARGE SCALE GENOMIC DNA]</scope>
    <source>
        <strain evidence="7">Arlian Lab</strain>
    </source>
</reference>
<dbReference type="InterPro" id="IPR019591">
    <property type="entry name" value="Mrp/NBP35_ATP-bd"/>
</dbReference>
<dbReference type="GO" id="GO:0140663">
    <property type="term" value="F:ATP-dependent FeS chaperone activity"/>
    <property type="evidence" value="ECO:0007669"/>
    <property type="project" value="InterPro"/>
</dbReference>
<dbReference type="VEuPathDB" id="VectorBase:SSCA000200"/>
<dbReference type="GO" id="GO:0051539">
    <property type="term" value="F:4 iron, 4 sulfur cluster binding"/>
    <property type="evidence" value="ECO:0007669"/>
    <property type="project" value="UniProtKB-KW"/>
</dbReference>
<keyword evidence="3" id="KW-0547">Nucleotide-binding</keyword>
<evidence type="ECO:0000256" key="2">
    <source>
        <dbReference type="ARBA" id="ARBA00022723"/>
    </source>
</evidence>
<proteinExistence type="inferred from homology"/>
<evidence type="ECO:0000256" key="4">
    <source>
        <dbReference type="ARBA" id="ARBA00022840"/>
    </source>
</evidence>
<dbReference type="PANTHER" id="PTHR23264:SF19">
    <property type="entry name" value="CYTOSOLIC FE-S CLUSTER ASSEMBLY FACTOR NUBP2"/>
    <property type="match status" value="1"/>
</dbReference>
<dbReference type="Pfam" id="PF10609">
    <property type="entry name" value="ParA"/>
    <property type="match status" value="1"/>
</dbReference>
<dbReference type="AlphaFoldDB" id="A0A131ZY12"/>
<dbReference type="Proteomes" id="UP000616769">
    <property type="component" value="Unassembled WGS sequence"/>
</dbReference>
<evidence type="ECO:0000256" key="3">
    <source>
        <dbReference type="ARBA" id="ARBA00022741"/>
    </source>
</evidence>
<evidence type="ECO:0000256" key="1">
    <source>
        <dbReference type="ARBA" id="ARBA00022485"/>
    </source>
</evidence>
<comment type="caution">
    <text evidence="7">The sequence shown here is derived from an EMBL/GenBank/DDBJ whole genome shotgun (WGS) entry which is preliminary data.</text>
</comment>
<dbReference type="SUPFAM" id="SSF52540">
    <property type="entry name" value="P-loop containing nucleoside triphosphate hydrolases"/>
    <property type="match status" value="1"/>
</dbReference>
<dbReference type="EMBL" id="JXLN01005493">
    <property type="protein sequence ID" value="KPM03573.1"/>
    <property type="molecule type" value="Genomic_DNA"/>
</dbReference>